<evidence type="ECO:0000313" key="2">
    <source>
        <dbReference type="EMBL" id="PIT96151.1"/>
    </source>
</evidence>
<organism evidence="2 3">
    <name type="scientific">Candidatus Falkowbacteria bacterium CG10_big_fil_rev_8_21_14_0_10_37_14</name>
    <dbReference type="NCBI Taxonomy" id="1974561"/>
    <lineage>
        <taxon>Bacteria</taxon>
        <taxon>Candidatus Falkowiibacteriota</taxon>
    </lineage>
</organism>
<dbReference type="AlphaFoldDB" id="A0A2M6WTS8"/>
<sequence>MLRKTEKITGELASWKWVLLSVLLSLLLISVSVQYFRTRTIVNELRGSKMGMDRSLVVWAEARKILDWPLDKPMIVEVSTVNNLQTHQPFFKAAINGDWLIFNSDQVALYRPSEHKIINVGSWYVDNAILPKDNSVSVEIRNGSEKTGRAGDLATLWQADSRLRIVGINNAATTTYQNSLVIKNNKSDISFLDEYWQRAVTTTMPAMESSSTADILIILGNDYVKK</sequence>
<name>A0A2M6WTS8_9BACT</name>
<feature type="domain" description="LytR/CpsA/Psr regulator C-terminal" evidence="1">
    <location>
        <begin position="135"/>
        <end position="223"/>
    </location>
</feature>
<evidence type="ECO:0000313" key="3">
    <source>
        <dbReference type="Proteomes" id="UP000228533"/>
    </source>
</evidence>
<evidence type="ECO:0000259" key="1">
    <source>
        <dbReference type="Pfam" id="PF13399"/>
    </source>
</evidence>
<gene>
    <name evidence="2" type="ORF">COT94_02765</name>
</gene>
<dbReference type="EMBL" id="PFAM01000013">
    <property type="protein sequence ID" value="PIT96151.1"/>
    <property type="molecule type" value="Genomic_DNA"/>
</dbReference>
<dbReference type="InterPro" id="IPR027381">
    <property type="entry name" value="LytR/CpsA/Psr_C"/>
</dbReference>
<dbReference type="Proteomes" id="UP000228533">
    <property type="component" value="Unassembled WGS sequence"/>
</dbReference>
<reference evidence="3" key="1">
    <citation type="submission" date="2017-09" db="EMBL/GenBank/DDBJ databases">
        <title>Depth-based differentiation of microbial function through sediment-hosted aquifers and enrichment of novel symbionts in the deep terrestrial subsurface.</title>
        <authorList>
            <person name="Probst A.J."/>
            <person name="Ladd B."/>
            <person name="Jarett J.K."/>
            <person name="Geller-Mcgrath D.E."/>
            <person name="Sieber C.M.K."/>
            <person name="Emerson J.B."/>
            <person name="Anantharaman K."/>
            <person name="Thomas B.C."/>
            <person name="Malmstrom R."/>
            <person name="Stieglmeier M."/>
            <person name="Klingl A."/>
            <person name="Woyke T."/>
            <person name="Ryan C.M."/>
            <person name="Banfield J.F."/>
        </authorList>
    </citation>
    <scope>NUCLEOTIDE SEQUENCE [LARGE SCALE GENOMIC DNA]</scope>
</reference>
<accession>A0A2M6WTS8</accession>
<proteinExistence type="predicted"/>
<dbReference type="Pfam" id="PF13399">
    <property type="entry name" value="LytR_C"/>
    <property type="match status" value="1"/>
</dbReference>
<comment type="caution">
    <text evidence="2">The sequence shown here is derived from an EMBL/GenBank/DDBJ whole genome shotgun (WGS) entry which is preliminary data.</text>
</comment>
<protein>
    <recommendedName>
        <fullName evidence="1">LytR/CpsA/Psr regulator C-terminal domain-containing protein</fullName>
    </recommendedName>
</protein>